<sequence length="53" mass="5868">MGCIDSAGHEQSIQNSLRTVKVINRLFYSEVSQKGSNLFEDSRLGCAAVPHWS</sequence>
<keyword evidence="2" id="KW-1185">Reference proteome</keyword>
<dbReference type="Proteomes" id="UP000030669">
    <property type="component" value="Unassembled WGS sequence"/>
</dbReference>
<evidence type="ECO:0000313" key="1">
    <source>
        <dbReference type="EMBL" id="EPQ54548.1"/>
    </source>
</evidence>
<dbReference type="RefSeq" id="XP_007866843.1">
    <property type="nucleotide sequence ID" value="XM_007868652.1"/>
</dbReference>
<name>S7Q4V3_GLOTA</name>
<protein>
    <submittedName>
        <fullName evidence="1">Uncharacterized protein</fullName>
    </submittedName>
</protein>
<gene>
    <name evidence="1" type="ORF">GLOTRDRAFT_111316</name>
</gene>
<proteinExistence type="predicted"/>
<dbReference type="HOGENOM" id="CLU_3068874_0_0_1"/>
<dbReference type="KEGG" id="gtr:GLOTRDRAFT_111316"/>
<dbReference type="GeneID" id="19299373"/>
<evidence type="ECO:0000313" key="2">
    <source>
        <dbReference type="Proteomes" id="UP000030669"/>
    </source>
</evidence>
<reference evidence="1 2" key="1">
    <citation type="journal article" date="2012" name="Science">
        <title>The Paleozoic origin of enzymatic lignin decomposition reconstructed from 31 fungal genomes.</title>
        <authorList>
            <person name="Floudas D."/>
            <person name="Binder M."/>
            <person name="Riley R."/>
            <person name="Barry K."/>
            <person name="Blanchette R.A."/>
            <person name="Henrissat B."/>
            <person name="Martinez A.T."/>
            <person name="Otillar R."/>
            <person name="Spatafora J.W."/>
            <person name="Yadav J.S."/>
            <person name="Aerts A."/>
            <person name="Benoit I."/>
            <person name="Boyd A."/>
            <person name="Carlson A."/>
            <person name="Copeland A."/>
            <person name="Coutinho P.M."/>
            <person name="de Vries R.P."/>
            <person name="Ferreira P."/>
            <person name="Findley K."/>
            <person name="Foster B."/>
            <person name="Gaskell J."/>
            <person name="Glotzer D."/>
            <person name="Gorecki P."/>
            <person name="Heitman J."/>
            <person name="Hesse C."/>
            <person name="Hori C."/>
            <person name="Igarashi K."/>
            <person name="Jurgens J.A."/>
            <person name="Kallen N."/>
            <person name="Kersten P."/>
            <person name="Kohler A."/>
            <person name="Kuees U."/>
            <person name="Kumar T.K.A."/>
            <person name="Kuo A."/>
            <person name="LaButti K."/>
            <person name="Larrondo L.F."/>
            <person name="Lindquist E."/>
            <person name="Ling A."/>
            <person name="Lombard V."/>
            <person name="Lucas S."/>
            <person name="Lundell T."/>
            <person name="Martin R."/>
            <person name="McLaughlin D.J."/>
            <person name="Morgenstern I."/>
            <person name="Morin E."/>
            <person name="Murat C."/>
            <person name="Nagy L.G."/>
            <person name="Nolan M."/>
            <person name="Ohm R.A."/>
            <person name="Patyshakuliyeva A."/>
            <person name="Rokas A."/>
            <person name="Ruiz-Duenas F.J."/>
            <person name="Sabat G."/>
            <person name="Salamov A."/>
            <person name="Samejima M."/>
            <person name="Schmutz J."/>
            <person name="Slot J.C."/>
            <person name="St John F."/>
            <person name="Stenlid J."/>
            <person name="Sun H."/>
            <person name="Sun S."/>
            <person name="Syed K."/>
            <person name="Tsang A."/>
            <person name="Wiebenga A."/>
            <person name="Young D."/>
            <person name="Pisabarro A."/>
            <person name="Eastwood D.C."/>
            <person name="Martin F."/>
            <person name="Cullen D."/>
            <person name="Grigoriev I.V."/>
            <person name="Hibbett D.S."/>
        </authorList>
    </citation>
    <scope>NUCLEOTIDE SEQUENCE [LARGE SCALE GENOMIC DNA]</scope>
    <source>
        <strain evidence="1 2">ATCC 11539</strain>
    </source>
</reference>
<dbReference type="EMBL" id="KB469303">
    <property type="protein sequence ID" value="EPQ54548.1"/>
    <property type="molecule type" value="Genomic_DNA"/>
</dbReference>
<dbReference type="AlphaFoldDB" id="S7Q4V3"/>
<accession>S7Q4V3</accession>
<organism evidence="1 2">
    <name type="scientific">Gloeophyllum trabeum (strain ATCC 11539 / FP-39264 / Madison 617)</name>
    <name type="common">Brown rot fungus</name>
    <dbReference type="NCBI Taxonomy" id="670483"/>
    <lineage>
        <taxon>Eukaryota</taxon>
        <taxon>Fungi</taxon>
        <taxon>Dikarya</taxon>
        <taxon>Basidiomycota</taxon>
        <taxon>Agaricomycotina</taxon>
        <taxon>Agaricomycetes</taxon>
        <taxon>Gloeophyllales</taxon>
        <taxon>Gloeophyllaceae</taxon>
        <taxon>Gloeophyllum</taxon>
    </lineage>
</organism>